<evidence type="ECO:0000256" key="9">
    <source>
        <dbReference type="ARBA" id="ARBA00023128"/>
    </source>
</evidence>
<dbReference type="EMBL" id="JXNT01000008">
    <property type="protein sequence ID" value="ODM17409.1"/>
    <property type="molecule type" value="Genomic_DNA"/>
</dbReference>
<keyword evidence="4 12" id="KW-0679">Respiratory chain</keyword>
<keyword evidence="7 12" id="KW-0249">Electron transport</keyword>
<reference evidence="13 14" key="1">
    <citation type="journal article" date="2016" name="BMC Genomics">
        <title>Comparative genomic and transcriptomic analyses of the Fuzhuan brick tea-fermentation fungus Aspergillus cristatus.</title>
        <authorList>
            <person name="Ge Y."/>
            <person name="Wang Y."/>
            <person name="Liu Y."/>
            <person name="Tan Y."/>
            <person name="Ren X."/>
            <person name="Zhang X."/>
            <person name="Hyde K.D."/>
            <person name="Liu Y."/>
            <person name="Liu Z."/>
        </authorList>
    </citation>
    <scope>NUCLEOTIDE SEQUENCE [LARGE SCALE GENOMIC DNA]</scope>
    <source>
        <strain evidence="13 14">GZAAS20.1005</strain>
    </source>
</reference>
<dbReference type="Pfam" id="PF05365">
    <property type="entry name" value="UCR_UQCRX_QCR9"/>
    <property type="match status" value="1"/>
</dbReference>
<accession>A0A1E3B909</accession>
<dbReference type="GO" id="GO:0045275">
    <property type="term" value="C:respiratory chain complex III"/>
    <property type="evidence" value="ECO:0007669"/>
    <property type="project" value="UniProtKB-UniRule"/>
</dbReference>
<dbReference type="FunFam" id="1.20.5.260:FF:000001">
    <property type="entry name" value="Cytochrome b-c1 complex subunit 9"/>
    <property type="match status" value="1"/>
</dbReference>
<dbReference type="Gene3D" id="1.20.5.260">
    <property type="entry name" value="Cytochrome b-c1 complex subunit 9"/>
    <property type="match status" value="1"/>
</dbReference>
<evidence type="ECO:0000256" key="6">
    <source>
        <dbReference type="ARBA" id="ARBA00022792"/>
    </source>
</evidence>
<comment type="similarity">
    <text evidence="2 12">Belongs to the UQCR10/QCR9 family.</text>
</comment>
<keyword evidence="14" id="KW-1185">Reference proteome</keyword>
<evidence type="ECO:0000256" key="4">
    <source>
        <dbReference type="ARBA" id="ARBA00022660"/>
    </source>
</evidence>
<protein>
    <recommendedName>
        <fullName evidence="11 12">Complex III subunit 9</fullName>
    </recommendedName>
</protein>
<evidence type="ECO:0000256" key="2">
    <source>
        <dbReference type="ARBA" id="ARBA00007856"/>
    </source>
</evidence>
<comment type="subunit">
    <text evidence="12">Component of the ubiquinol-cytochrome c oxidoreductase (cytochrome b-c1 complex, complex III, CIII), a multisubunit enzyme composed of 3 respiratory subunits cytochrome b, cytochrome c1 and Rieske protein, 2 core protein subunits, and additional low-molecular weight protein subunits.</text>
</comment>
<evidence type="ECO:0000256" key="10">
    <source>
        <dbReference type="ARBA" id="ARBA00023136"/>
    </source>
</evidence>
<dbReference type="AlphaFoldDB" id="A0A1E3B909"/>
<evidence type="ECO:0000256" key="5">
    <source>
        <dbReference type="ARBA" id="ARBA00022692"/>
    </source>
</evidence>
<evidence type="ECO:0000256" key="12">
    <source>
        <dbReference type="RuleBase" id="RU368056"/>
    </source>
</evidence>
<dbReference type="InterPro" id="IPR036656">
    <property type="entry name" value="QCR9_sf"/>
</dbReference>
<evidence type="ECO:0000256" key="8">
    <source>
        <dbReference type="ARBA" id="ARBA00022989"/>
    </source>
</evidence>
<dbReference type="GO" id="GO:0005743">
    <property type="term" value="C:mitochondrial inner membrane"/>
    <property type="evidence" value="ECO:0007669"/>
    <property type="project" value="UniProtKB-SubCell"/>
</dbReference>
<dbReference type="Proteomes" id="UP000094569">
    <property type="component" value="Unassembled WGS sequence"/>
</dbReference>
<gene>
    <name evidence="13" type="ORF">SI65_07084</name>
</gene>
<organism evidence="13 14">
    <name type="scientific">Aspergillus cristatus</name>
    <name type="common">Chinese Fuzhuan brick tea-fermentation fungus</name>
    <name type="synonym">Eurotium cristatum</name>
    <dbReference type="NCBI Taxonomy" id="573508"/>
    <lineage>
        <taxon>Eukaryota</taxon>
        <taxon>Fungi</taxon>
        <taxon>Dikarya</taxon>
        <taxon>Ascomycota</taxon>
        <taxon>Pezizomycotina</taxon>
        <taxon>Eurotiomycetes</taxon>
        <taxon>Eurotiomycetidae</taxon>
        <taxon>Eurotiales</taxon>
        <taxon>Aspergillaceae</taxon>
        <taxon>Aspergillus</taxon>
        <taxon>Aspergillus subgen. Aspergillus</taxon>
    </lineage>
</organism>
<evidence type="ECO:0000313" key="13">
    <source>
        <dbReference type="EMBL" id="ODM17409.1"/>
    </source>
</evidence>
<name>A0A1E3B909_ASPCR</name>
<keyword evidence="9 12" id="KW-0496">Mitochondrion</keyword>
<dbReference type="VEuPathDB" id="FungiDB:SI65_07084"/>
<dbReference type="PANTHER" id="PTHR12980">
    <property type="entry name" value="UBIQUINOL-CYTOCHROME C REDUCTASE COMPLEX, SUBUNIT X"/>
    <property type="match status" value="1"/>
</dbReference>
<proteinExistence type="inferred from homology"/>
<comment type="function">
    <text evidence="12">Component of the ubiquinol-cytochrome c oxidoreductase, a multisubunit transmembrane complex that is part of the mitochondrial electron transport chain which drives oxidative phosphorylation. The complex plays an important role in the uptake of multiple carbon sources present in different host niches.</text>
</comment>
<comment type="caution">
    <text evidence="13">The sequence shown here is derived from an EMBL/GenBank/DDBJ whole genome shotgun (WGS) entry which is preliminary data.</text>
</comment>
<evidence type="ECO:0000313" key="14">
    <source>
        <dbReference type="Proteomes" id="UP000094569"/>
    </source>
</evidence>
<evidence type="ECO:0000256" key="3">
    <source>
        <dbReference type="ARBA" id="ARBA00022448"/>
    </source>
</evidence>
<evidence type="ECO:0000256" key="7">
    <source>
        <dbReference type="ARBA" id="ARBA00022982"/>
    </source>
</evidence>
<evidence type="ECO:0000256" key="11">
    <source>
        <dbReference type="ARBA" id="ARBA00044247"/>
    </source>
</evidence>
<keyword evidence="8" id="KW-1133">Transmembrane helix</keyword>
<dbReference type="OrthoDB" id="44067at2759"/>
<keyword evidence="6 12" id="KW-0999">Mitochondrion inner membrane</keyword>
<keyword evidence="5" id="KW-0812">Transmembrane</keyword>
<evidence type="ECO:0000256" key="1">
    <source>
        <dbReference type="ARBA" id="ARBA00004434"/>
    </source>
</evidence>
<comment type="subcellular location">
    <subcellularLocation>
        <location evidence="1 12">Mitochondrion inner membrane</location>
        <topology evidence="1 12">Single-pass membrane protein</topology>
    </subcellularLocation>
</comment>
<dbReference type="SUPFAM" id="SSF81514">
    <property type="entry name" value="Subunit X (non-heme 7 kDa protein) of cytochrome bc1 complex (Ubiquinol-cytochrome c reductase)"/>
    <property type="match status" value="1"/>
</dbReference>
<dbReference type="STRING" id="573508.A0A1E3B909"/>
<keyword evidence="3 12" id="KW-0813">Transport</keyword>
<dbReference type="PANTHER" id="PTHR12980:SF0">
    <property type="entry name" value="CYTOCHROME B-C1 COMPLEX SUBUNIT 9"/>
    <property type="match status" value="1"/>
</dbReference>
<keyword evidence="10" id="KW-0472">Membrane</keyword>
<dbReference type="GO" id="GO:0006122">
    <property type="term" value="P:mitochondrial electron transport, ubiquinol to cytochrome c"/>
    <property type="evidence" value="ECO:0007669"/>
    <property type="project" value="UniProtKB-UniRule"/>
</dbReference>
<sequence length="70" mass="8091">MAGIAEVIYQTIIRRNAIFLTSIFTGAFAFEIAFDSASNKIWDTINRGRQWKDIKPMYLNKADDEDEDDE</sequence>
<dbReference type="InterPro" id="IPR008027">
    <property type="entry name" value="QCR9"/>
</dbReference>